<dbReference type="AlphaFoldDB" id="A0A1D1Z3R4"/>
<protein>
    <submittedName>
        <fullName evidence="1">Uncharacterized protein</fullName>
    </submittedName>
</protein>
<proteinExistence type="predicted"/>
<feature type="non-terminal residue" evidence="1">
    <location>
        <position position="108"/>
    </location>
</feature>
<dbReference type="EMBL" id="GDJX01006415">
    <property type="protein sequence ID" value="JAT61521.1"/>
    <property type="molecule type" value="Transcribed_RNA"/>
</dbReference>
<sequence>SLSPVVAINATGASSSLLFSPSGLLCPLVRCDLFSPLLLLVCRPIPPPEGLAGNCLLASQEKLADLLPATYMVIKAATAQLAAFPSWQVYFAALPQPVLLDNERERER</sequence>
<accession>A0A1D1Z3R4</accession>
<evidence type="ECO:0000313" key="1">
    <source>
        <dbReference type="EMBL" id="JAT61521.1"/>
    </source>
</evidence>
<organism evidence="1">
    <name type="scientific">Anthurium amnicola</name>
    <dbReference type="NCBI Taxonomy" id="1678845"/>
    <lineage>
        <taxon>Eukaryota</taxon>
        <taxon>Viridiplantae</taxon>
        <taxon>Streptophyta</taxon>
        <taxon>Embryophyta</taxon>
        <taxon>Tracheophyta</taxon>
        <taxon>Spermatophyta</taxon>
        <taxon>Magnoliopsida</taxon>
        <taxon>Liliopsida</taxon>
        <taxon>Araceae</taxon>
        <taxon>Pothoideae</taxon>
        <taxon>Potheae</taxon>
        <taxon>Anthurium</taxon>
    </lineage>
</organism>
<feature type="non-terminal residue" evidence="1">
    <location>
        <position position="1"/>
    </location>
</feature>
<gene>
    <name evidence="1" type="ORF">g.10901</name>
</gene>
<name>A0A1D1Z3R4_9ARAE</name>
<reference evidence="1" key="1">
    <citation type="submission" date="2015-07" db="EMBL/GenBank/DDBJ databases">
        <title>Transcriptome Assembly of Anthurium amnicola.</title>
        <authorList>
            <person name="Suzuki J."/>
        </authorList>
    </citation>
    <scope>NUCLEOTIDE SEQUENCE</scope>
</reference>